<keyword evidence="1" id="KW-0472">Membrane</keyword>
<dbReference type="CDD" id="cd02947">
    <property type="entry name" value="TRX_family"/>
    <property type="match status" value="1"/>
</dbReference>
<protein>
    <submittedName>
        <fullName evidence="3">Thioredoxin family protein</fullName>
    </submittedName>
</protein>
<proteinExistence type="predicted"/>
<evidence type="ECO:0000313" key="4">
    <source>
        <dbReference type="Proteomes" id="UP001596108"/>
    </source>
</evidence>
<dbReference type="InterPro" id="IPR036249">
    <property type="entry name" value="Thioredoxin-like_sf"/>
</dbReference>
<keyword evidence="1" id="KW-0812">Transmembrane</keyword>
<feature type="transmembrane region" description="Helical" evidence="1">
    <location>
        <begin position="6"/>
        <end position="26"/>
    </location>
</feature>
<organism evidence="3 4">
    <name type="scientific">Cohnella yongneupensis</name>
    <dbReference type="NCBI Taxonomy" id="425006"/>
    <lineage>
        <taxon>Bacteria</taxon>
        <taxon>Bacillati</taxon>
        <taxon>Bacillota</taxon>
        <taxon>Bacilli</taxon>
        <taxon>Bacillales</taxon>
        <taxon>Paenibacillaceae</taxon>
        <taxon>Cohnella</taxon>
    </lineage>
</organism>
<accession>A0ABW0QWR4</accession>
<dbReference type="RefSeq" id="WP_378111042.1">
    <property type="nucleotide sequence ID" value="NZ_JBHSNC010000021.1"/>
</dbReference>
<comment type="caution">
    <text evidence="3">The sequence shown here is derived from an EMBL/GenBank/DDBJ whole genome shotgun (WGS) entry which is preliminary data.</text>
</comment>
<reference evidence="4" key="1">
    <citation type="journal article" date="2019" name="Int. J. Syst. Evol. Microbiol.">
        <title>The Global Catalogue of Microorganisms (GCM) 10K type strain sequencing project: providing services to taxonomists for standard genome sequencing and annotation.</title>
        <authorList>
            <consortium name="The Broad Institute Genomics Platform"/>
            <consortium name="The Broad Institute Genome Sequencing Center for Infectious Disease"/>
            <person name="Wu L."/>
            <person name="Ma J."/>
        </authorList>
    </citation>
    <scope>NUCLEOTIDE SEQUENCE [LARGE SCALE GENOMIC DNA]</scope>
    <source>
        <strain evidence="4">CGMCC 1.18578</strain>
    </source>
</reference>
<name>A0ABW0QWR4_9BACL</name>
<evidence type="ECO:0000256" key="1">
    <source>
        <dbReference type="SAM" id="Phobius"/>
    </source>
</evidence>
<dbReference type="InterPro" id="IPR013766">
    <property type="entry name" value="Thioredoxin_domain"/>
</dbReference>
<dbReference type="EMBL" id="JBHSNC010000021">
    <property type="protein sequence ID" value="MFC5529173.1"/>
    <property type="molecule type" value="Genomic_DNA"/>
</dbReference>
<dbReference type="Pfam" id="PF00085">
    <property type="entry name" value="Thioredoxin"/>
    <property type="match status" value="1"/>
</dbReference>
<keyword evidence="4" id="KW-1185">Reference proteome</keyword>
<feature type="domain" description="Thioredoxin" evidence="2">
    <location>
        <begin position="59"/>
        <end position="142"/>
    </location>
</feature>
<dbReference type="Gene3D" id="3.40.30.10">
    <property type="entry name" value="Glutaredoxin"/>
    <property type="match status" value="1"/>
</dbReference>
<evidence type="ECO:0000313" key="3">
    <source>
        <dbReference type="EMBL" id="MFC5529173.1"/>
    </source>
</evidence>
<dbReference type="SUPFAM" id="SSF52833">
    <property type="entry name" value="Thioredoxin-like"/>
    <property type="match status" value="1"/>
</dbReference>
<gene>
    <name evidence="3" type="ORF">ACFPQ4_06875</name>
</gene>
<keyword evidence="1" id="KW-1133">Transmembrane helix</keyword>
<sequence length="167" mass="18780">MKGKNLAIFFGVLVVLIVALVVLNNFKKDTVYGMPSSDLSQPTRDLLDDPNYNNILIPDKLDQMIADKNSFFVYYFSASCPHCLFSTPQIKPIADDLGINFHQFNLLEFQSYLGKMDINATPTLVYYKDGVEAGRMEGGLKESANTVGYTLDDFKKFFTDHKPDGND</sequence>
<evidence type="ECO:0000259" key="2">
    <source>
        <dbReference type="Pfam" id="PF00085"/>
    </source>
</evidence>
<dbReference type="Proteomes" id="UP001596108">
    <property type="component" value="Unassembled WGS sequence"/>
</dbReference>